<reference evidence="11 12" key="1">
    <citation type="submission" date="2018-09" db="EMBL/GenBank/DDBJ databases">
        <authorList>
            <person name="Postec A."/>
        </authorList>
    </citation>
    <scope>NUCLEOTIDE SEQUENCE [LARGE SCALE GENOMIC DNA]</scope>
    <source>
        <strain evidence="11">70B-A</strain>
    </source>
</reference>
<evidence type="ECO:0000256" key="3">
    <source>
        <dbReference type="ARBA" id="ARBA00011738"/>
    </source>
</evidence>
<protein>
    <recommendedName>
        <fullName evidence="9">Histidinol-phosphate aminotransferase</fullName>
        <ecNumber evidence="9">2.6.1.9</ecNumber>
    </recommendedName>
    <alternativeName>
        <fullName evidence="9">Imidazole acetol-phosphate transaminase</fullName>
    </alternativeName>
</protein>
<comment type="cofactor">
    <cofactor evidence="1 9">
        <name>pyridoxal 5'-phosphate</name>
        <dbReference type="ChEBI" id="CHEBI:597326"/>
    </cofactor>
</comment>
<keyword evidence="8 9" id="KW-0368">Histidine biosynthesis</keyword>
<dbReference type="Proteomes" id="UP000279029">
    <property type="component" value="Chromosome"/>
</dbReference>
<dbReference type="PROSITE" id="PS00599">
    <property type="entry name" value="AA_TRANSFER_CLASS_2"/>
    <property type="match status" value="1"/>
</dbReference>
<evidence type="ECO:0000256" key="4">
    <source>
        <dbReference type="ARBA" id="ARBA00022576"/>
    </source>
</evidence>
<keyword evidence="5 9" id="KW-0028">Amino-acid biosynthesis</keyword>
<comment type="similarity">
    <text evidence="2 9">Belongs to the class-II pyridoxal-phosphate-dependent aminotransferase family. Histidinol-phosphate aminotransferase subfamily.</text>
</comment>
<dbReference type="InterPro" id="IPR005861">
    <property type="entry name" value="HisP_aminotrans"/>
</dbReference>
<evidence type="ECO:0000256" key="9">
    <source>
        <dbReference type="HAMAP-Rule" id="MF_01023"/>
    </source>
</evidence>
<comment type="pathway">
    <text evidence="9">Amino-acid biosynthesis; L-histidine biosynthesis; L-histidine from 5-phospho-alpha-D-ribose 1-diphosphate: step 7/9.</text>
</comment>
<dbReference type="KEGG" id="cbar:PATL70BA_0099"/>
<evidence type="ECO:0000313" key="12">
    <source>
        <dbReference type="Proteomes" id="UP000279029"/>
    </source>
</evidence>
<organism evidence="11 12">
    <name type="scientific">Petrocella atlantisensis</name>
    <dbReference type="NCBI Taxonomy" id="2173034"/>
    <lineage>
        <taxon>Bacteria</taxon>
        <taxon>Bacillati</taxon>
        <taxon>Bacillota</taxon>
        <taxon>Clostridia</taxon>
        <taxon>Lachnospirales</taxon>
        <taxon>Vallitaleaceae</taxon>
        <taxon>Petrocella</taxon>
    </lineage>
</organism>
<evidence type="ECO:0000259" key="10">
    <source>
        <dbReference type="Pfam" id="PF00155"/>
    </source>
</evidence>
<dbReference type="EMBL" id="LR130778">
    <property type="protein sequence ID" value="VDN45938.1"/>
    <property type="molecule type" value="Genomic_DNA"/>
</dbReference>
<keyword evidence="4 9" id="KW-0032">Aminotransferase</keyword>
<evidence type="ECO:0000256" key="5">
    <source>
        <dbReference type="ARBA" id="ARBA00022605"/>
    </source>
</evidence>
<dbReference type="OrthoDB" id="9813612at2"/>
<dbReference type="GO" id="GO:0000105">
    <property type="term" value="P:L-histidine biosynthetic process"/>
    <property type="evidence" value="ECO:0007669"/>
    <property type="project" value="UniProtKB-UniRule"/>
</dbReference>
<dbReference type="HAMAP" id="MF_01023">
    <property type="entry name" value="HisC_aminotrans_2"/>
    <property type="match status" value="1"/>
</dbReference>
<keyword evidence="12" id="KW-1185">Reference proteome</keyword>
<comment type="subunit">
    <text evidence="3 9">Homodimer.</text>
</comment>
<evidence type="ECO:0000313" key="11">
    <source>
        <dbReference type="EMBL" id="VDN45938.1"/>
    </source>
</evidence>
<dbReference type="InterPro" id="IPR015421">
    <property type="entry name" value="PyrdxlP-dep_Trfase_major"/>
</dbReference>
<accession>A0A3P7PAA1</accession>
<sequence length="354" mass="40687">MIKDYMRKDLLDFKPYHAPLMNYDIKLDANENPYAHSPYVLEKIKLWIDEEKDHLTRYPDTDVHELRQKLGTYHGVSENEIICTVGSDQLIELIIKVFVEPGDGVLVPNPSFSMYGLSTQLNHGKVINYELDDAFDYDYDLILKAYEDHKPKLIFICTPNNPTGNKASLEGMKRILDHVNCPVIIDEAYEEFDGDSMVPFIPNYNNLIVLKTFSKAYGIAGLRIGYGIASKEMIEVVNIAKPPYNLSAFSQAVATFILEDLDYYNDLIHKINNEKEHLYQFFLGRDCFERVYPSKANFILVKITDMNLITYLQSHNVLIRGFGDQGRLAYHMRVTIGTDDENSRLIALIKAYEA</sequence>
<dbReference type="InterPro" id="IPR015424">
    <property type="entry name" value="PyrdxlP-dep_Trfase"/>
</dbReference>
<dbReference type="AlphaFoldDB" id="A0A3P7PAA1"/>
<feature type="modified residue" description="N6-(pyridoxal phosphate)lysine" evidence="9">
    <location>
        <position position="215"/>
    </location>
</feature>
<dbReference type="InterPro" id="IPR001917">
    <property type="entry name" value="Aminotrans_II_pyridoxalP_BS"/>
</dbReference>
<dbReference type="CDD" id="cd00609">
    <property type="entry name" value="AAT_like"/>
    <property type="match status" value="1"/>
</dbReference>
<evidence type="ECO:0000256" key="7">
    <source>
        <dbReference type="ARBA" id="ARBA00022898"/>
    </source>
</evidence>
<evidence type="ECO:0000256" key="8">
    <source>
        <dbReference type="ARBA" id="ARBA00023102"/>
    </source>
</evidence>
<dbReference type="SUPFAM" id="SSF53383">
    <property type="entry name" value="PLP-dependent transferases"/>
    <property type="match status" value="1"/>
</dbReference>
<dbReference type="InterPro" id="IPR004839">
    <property type="entry name" value="Aminotransferase_I/II_large"/>
</dbReference>
<dbReference type="Gene3D" id="3.90.1150.10">
    <property type="entry name" value="Aspartate Aminotransferase, domain 1"/>
    <property type="match status" value="1"/>
</dbReference>
<dbReference type="GO" id="GO:0004400">
    <property type="term" value="F:histidinol-phosphate transaminase activity"/>
    <property type="evidence" value="ECO:0007669"/>
    <property type="project" value="UniProtKB-UniRule"/>
</dbReference>
<dbReference type="PANTHER" id="PTHR42885:SF2">
    <property type="entry name" value="HISTIDINOL-PHOSPHATE AMINOTRANSFERASE"/>
    <property type="match status" value="1"/>
</dbReference>
<comment type="catalytic activity">
    <reaction evidence="9">
        <text>L-histidinol phosphate + 2-oxoglutarate = 3-(imidazol-4-yl)-2-oxopropyl phosphate + L-glutamate</text>
        <dbReference type="Rhea" id="RHEA:23744"/>
        <dbReference type="ChEBI" id="CHEBI:16810"/>
        <dbReference type="ChEBI" id="CHEBI:29985"/>
        <dbReference type="ChEBI" id="CHEBI:57766"/>
        <dbReference type="ChEBI" id="CHEBI:57980"/>
        <dbReference type="EC" id="2.6.1.9"/>
    </reaction>
</comment>
<dbReference type="EC" id="2.6.1.9" evidence="9"/>
<dbReference type="Pfam" id="PF00155">
    <property type="entry name" value="Aminotran_1_2"/>
    <property type="match status" value="1"/>
</dbReference>
<name>A0A3P7PAA1_9FIRM</name>
<evidence type="ECO:0000256" key="2">
    <source>
        <dbReference type="ARBA" id="ARBA00007970"/>
    </source>
</evidence>
<dbReference type="GO" id="GO:0030170">
    <property type="term" value="F:pyridoxal phosphate binding"/>
    <property type="evidence" value="ECO:0007669"/>
    <property type="project" value="InterPro"/>
</dbReference>
<dbReference type="InterPro" id="IPR015422">
    <property type="entry name" value="PyrdxlP-dep_Trfase_small"/>
</dbReference>
<dbReference type="RefSeq" id="WP_125135526.1">
    <property type="nucleotide sequence ID" value="NZ_LR130778.1"/>
</dbReference>
<keyword evidence="6 9" id="KW-0808">Transferase</keyword>
<dbReference type="NCBIfam" id="TIGR01141">
    <property type="entry name" value="hisC"/>
    <property type="match status" value="1"/>
</dbReference>
<dbReference type="PANTHER" id="PTHR42885">
    <property type="entry name" value="HISTIDINOL-PHOSPHATE AMINOTRANSFERASE-RELATED"/>
    <property type="match status" value="1"/>
</dbReference>
<keyword evidence="7 9" id="KW-0663">Pyridoxal phosphate</keyword>
<proteinExistence type="inferred from homology"/>
<dbReference type="Gene3D" id="3.40.640.10">
    <property type="entry name" value="Type I PLP-dependent aspartate aminotransferase-like (Major domain)"/>
    <property type="match status" value="1"/>
</dbReference>
<evidence type="ECO:0000256" key="1">
    <source>
        <dbReference type="ARBA" id="ARBA00001933"/>
    </source>
</evidence>
<gene>
    <name evidence="9 11" type="primary">hisC</name>
    <name evidence="11" type="ORF">PATL70BA_0099</name>
</gene>
<evidence type="ECO:0000256" key="6">
    <source>
        <dbReference type="ARBA" id="ARBA00022679"/>
    </source>
</evidence>
<dbReference type="UniPathway" id="UPA00031">
    <property type="reaction ID" value="UER00012"/>
</dbReference>
<feature type="domain" description="Aminotransferase class I/classII large" evidence="10">
    <location>
        <begin position="25"/>
        <end position="347"/>
    </location>
</feature>